<comment type="caution">
    <text evidence="3">The sequence shown here is derived from an EMBL/GenBank/DDBJ whole genome shotgun (WGS) entry which is preliminary data.</text>
</comment>
<evidence type="ECO:0000313" key="3">
    <source>
        <dbReference type="EMBL" id="KAI9551695.1"/>
    </source>
</evidence>
<dbReference type="EMBL" id="WJBH02000010">
    <property type="protein sequence ID" value="KAI9551695.1"/>
    <property type="molecule type" value="Genomic_DNA"/>
</dbReference>
<keyword evidence="2" id="KW-0812">Transmembrane</keyword>
<name>A0AAD5KWD7_9CRUS</name>
<accession>A0AAD5KWD7</accession>
<keyword evidence="2" id="KW-1133">Transmembrane helix</keyword>
<evidence type="ECO:0000256" key="1">
    <source>
        <dbReference type="SAM" id="MobiDB-lite"/>
    </source>
</evidence>
<dbReference type="Proteomes" id="UP000820818">
    <property type="component" value="Linkage Group LG10"/>
</dbReference>
<gene>
    <name evidence="3" type="ORF">GHT06_022031</name>
</gene>
<keyword evidence="4" id="KW-1185">Reference proteome</keyword>
<proteinExistence type="predicted"/>
<feature type="region of interest" description="Disordered" evidence="1">
    <location>
        <begin position="124"/>
        <end position="145"/>
    </location>
</feature>
<organism evidence="3 4">
    <name type="scientific">Daphnia sinensis</name>
    <dbReference type="NCBI Taxonomy" id="1820382"/>
    <lineage>
        <taxon>Eukaryota</taxon>
        <taxon>Metazoa</taxon>
        <taxon>Ecdysozoa</taxon>
        <taxon>Arthropoda</taxon>
        <taxon>Crustacea</taxon>
        <taxon>Branchiopoda</taxon>
        <taxon>Diplostraca</taxon>
        <taxon>Cladocera</taxon>
        <taxon>Anomopoda</taxon>
        <taxon>Daphniidae</taxon>
        <taxon>Daphnia</taxon>
        <taxon>Daphnia similis group</taxon>
    </lineage>
</organism>
<protein>
    <submittedName>
        <fullName evidence="3">Uncharacterized protein</fullName>
    </submittedName>
</protein>
<evidence type="ECO:0000256" key="2">
    <source>
        <dbReference type="SAM" id="Phobius"/>
    </source>
</evidence>
<evidence type="ECO:0000313" key="4">
    <source>
        <dbReference type="Proteomes" id="UP000820818"/>
    </source>
</evidence>
<feature type="transmembrane region" description="Helical" evidence="2">
    <location>
        <begin position="6"/>
        <end position="31"/>
    </location>
</feature>
<sequence length="145" mass="16172">MAVCLYNMLTALTSMTCATIVVLFAALWLFVSFRQLNSGNKKSIALDLIHASNDVWATHNGRCGFNFAWMDGWMEKLAERLFFCPPPQQGQSYNNRFAAKFDGPAVSSSTYKLRSALIEDGGATTETKKKIKEGRKEGNKLTVTY</sequence>
<keyword evidence="2" id="KW-0472">Membrane</keyword>
<reference evidence="3 4" key="1">
    <citation type="submission" date="2022-05" db="EMBL/GenBank/DDBJ databases">
        <title>A multi-omics perspective on studying reproductive biology in Daphnia sinensis.</title>
        <authorList>
            <person name="Jia J."/>
        </authorList>
    </citation>
    <scope>NUCLEOTIDE SEQUENCE [LARGE SCALE GENOMIC DNA]</scope>
    <source>
        <strain evidence="3 4">WSL</strain>
    </source>
</reference>
<dbReference type="AlphaFoldDB" id="A0AAD5KWD7"/>